<evidence type="ECO:0000256" key="2">
    <source>
        <dbReference type="ARBA" id="ARBA00022618"/>
    </source>
</evidence>
<dbReference type="PANTHER" id="PTHR12663">
    <property type="entry name" value="ANDROGEN INDUCED INHIBITOR OF PROLIFERATION AS3 / PDS5-RELATED"/>
    <property type="match status" value="1"/>
</dbReference>
<feature type="compositionally biased region" description="Low complexity" evidence="6">
    <location>
        <begin position="1184"/>
        <end position="1197"/>
    </location>
</feature>
<feature type="compositionally biased region" description="Polar residues" evidence="6">
    <location>
        <begin position="1354"/>
        <end position="1367"/>
    </location>
</feature>
<dbReference type="GO" id="GO:0005634">
    <property type="term" value="C:nucleus"/>
    <property type="evidence" value="ECO:0007669"/>
    <property type="project" value="UniProtKB-SubCell"/>
</dbReference>
<name>A0A6F9DMT4_9ASCI</name>
<protein>
    <submittedName>
        <fullName evidence="7">Sister chromatid cohesion protein PDS5 homolog A-B-like</fullName>
    </submittedName>
</protein>
<feature type="compositionally biased region" description="Acidic residues" evidence="6">
    <location>
        <begin position="1292"/>
        <end position="1305"/>
    </location>
</feature>
<dbReference type="GO" id="GO:0000785">
    <property type="term" value="C:chromatin"/>
    <property type="evidence" value="ECO:0007669"/>
    <property type="project" value="TreeGrafter"/>
</dbReference>
<accession>A0A6F9DMT4</accession>
<dbReference type="SUPFAM" id="SSF48371">
    <property type="entry name" value="ARM repeat"/>
    <property type="match status" value="1"/>
</dbReference>
<dbReference type="InterPro" id="IPR039776">
    <property type="entry name" value="Pds5"/>
</dbReference>
<feature type="region of interest" description="Disordered" evidence="6">
    <location>
        <begin position="1158"/>
        <end position="1381"/>
    </location>
</feature>
<dbReference type="GO" id="GO:0007064">
    <property type="term" value="P:mitotic sister chromatid cohesion"/>
    <property type="evidence" value="ECO:0007669"/>
    <property type="project" value="InterPro"/>
</dbReference>
<keyword evidence="3" id="KW-0498">Mitosis</keyword>
<feature type="compositionally biased region" description="Polar residues" evidence="6">
    <location>
        <begin position="1309"/>
        <end position="1320"/>
    </location>
</feature>
<keyword evidence="4" id="KW-0539">Nucleus</keyword>
<evidence type="ECO:0000256" key="6">
    <source>
        <dbReference type="SAM" id="MobiDB-lite"/>
    </source>
</evidence>
<dbReference type="InterPro" id="IPR016024">
    <property type="entry name" value="ARM-type_fold"/>
</dbReference>
<evidence type="ECO:0000256" key="4">
    <source>
        <dbReference type="ARBA" id="ARBA00023242"/>
    </source>
</evidence>
<evidence type="ECO:0000256" key="5">
    <source>
        <dbReference type="ARBA" id="ARBA00023306"/>
    </source>
</evidence>
<sequence>MDNETEIGDIEFPPGIKNVSSDMNPAELVKALKKCCKFFSQLEQDEEDSKRKYLPFCHYIVQDEFLKETKDDNCRIHIGCILADIFRLHAPENPFRSGEKIKEIFLFVTEQLRHLKDSKGPLFPKAYHILENVATIKSFNICIDLDDSEAAGVIFCSLFKTLFSTVNSGHDKQLKTHMLDIMGFAITDSGTISQPLLDIILECLLEKSQNMNPSAFELAKDLLRRTSAVAEQFLMVFFHNVLLSNRQDSSRLSAHWPRLIPELYKISPSLLLNTLPQLELKLRVDDPKERLQMVNLLSRMFSEKDSDLAAQYPTLWNCFLGRFNDIDIEVRCKCVSFCRNLIINHGKEAAFCREAMTFFKPRRHDTEESVRIAVVLCIRGITMSDLQLASDEFLEFLKDRVMDKKWHVREASIRAMADIYKKYCTGEGTSRMNIRRLQVFRSRLLNVYYRRSLDDCILLERVMVSSLVPYTLSNAERMKLLLELFVTVDDHAVKALVEMLKKQSSLRLALIDILEAYELPTEEEQNRVIWPKVVFLASQMPGNMQTVRENVKKFVRLVHRDKKMQQWLTYIVSSNYTSQKVAVAVRDLLKKLDADGVAKPVKMMTQLLLERAVIVPVLIDPSCMKLLFDLVKESLDGVSDIDQLNGEESQIRAMELLKNISEVAPHLFSSVECYEQLLGFLRRTRDEYVVDNTLVILKQTASVIEKNFTDIRSVLLPELKTKAKSGTPRQAKYAVYCINQFESVREAPLMQVFDHCKELASSTSTSCLQMQTILTSLGCIAEVLPDKAAGQLRTVIASVVVKQVIMKTGSGSSTPNPGKGKKKEQKWCEKYEISRESKTKIAGMKCMVRWLHGLCSNDFDCCGSTLRLLQHMLHNDGDLMKSGSISKADMSHLRLQAAYCVLKIAQISAYDDLFKPAIFQELAMLINDSVLEVRKNFVTKLFQAIFRLKIHISFLSLFALVSQETLKEQRDKGTYFYHQLIQRLREFNKQSAVSSSVISTMMPEYMIPYLVYLLGTDPDFLEGISKRSLARLKDSIHFILDPILTKDHPESFGFVKRLAENLKRTKNADKPNDNQKNENIFAVCDLIVQHILQRSSQHAVAIIEPDDKSVIKYIPTRLFTKPAGPENNKIYLPREFYANLKPVPTVQSTAALGGDKYKKHLSHQGTRKMATPVLSSPTSPQGGSDTPSSPASSQTPTRPVKNLRQTSILSSMTSTTSSLPTPPTSQTTTSQESVSKPAQPAVRTSGRKRKPRNLSPSPPPSNAKQARLKKLQKRLLTEEDSVGDEASNSESATEEENVSQEESTESESGGKQQRRAPSSRNKAKEDVSTKTVAKGGRAVVASASVKTAKRKQLQVKNGNLASPSTTASDSSVRRSNRRRGK</sequence>
<dbReference type="Pfam" id="PF20168">
    <property type="entry name" value="PDS5"/>
    <property type="match status" value="1"/>
</dbReference>
<dbReference type="PANTHER" id="PTHR12663:SF0">
    <property type="entry name" value="PRECOCIOUS DISSOCIATION OF SISTERS 5, ISOFORM A"/>
    <property type="match status" value="1"/>
</dbReference>
<dbReference type="GO" id="GO:0051301">
    <property type="term" value="P:cell division"/>
    <property type="evidence" value="ECO:0007669"/>
    <property type="project" value="UniProtKB-KW"/>
</dbReference>
<keyword evidence="5" id="KW-0131">Cell cycle</keyword>
<evidence type="ECO:0000256" key="3">
    <source>
        <dbReference type="ARBA" id="ARBA00022776"/>
    </source>
</evidence>
<gene>
    <name evidence="7" type="primary">Pds5b</name>
</gene>
<keyword evidence="2" id="KW-0132">Cell division</keyword>
<dbReference type="EMBL" id="LR788900">
    <property type="protein sequence ID" value="CAB3264762.1"/>
    <property type="molecule type" value="mRNA"/>
</dbReference>
<comment type="subcellular location">
    <subcellularLocation>
        <location evidence="1">Nucleus</location>
    </subcellularLocation>
</comment>
<feature type="compositionally biased region" description="Low complexity" evidence="6">
    <location>
        <begin position="1205"/>
        <end position="1233"/>
    </location>
</feature>
<dbReference type="GO" id="GO:0006281">
    <property type="term" value="P:DNA repair"/>
    <property type="evidence" value="ECO:0007669"/>
    <property type="project" value="TreeGrafter"/>
</dbReference>
<dbReference type="InterPro" id="IPR011989">
    <property type="entry name" value="ARM-like"/>
</dbReference>
<reference evidence="7" key="1">
    <citation type="submission" date="2020-04" db="EMBL/GenBank/DDBJ databases">
        <authorList>
            <person name="Neveu A P."/>
        </authorList>
    </citation>
    <scope>NUCLEOTIDE SEQUENCE</scope>
    <source>
        <tissue evidence="7">Whole embryo</tissue>
    </source>
</reference>
<dbReference type="CDD" id="cd19953">
    <property type="entry name" value="PDS5"/>
    <property type="match status" value="1"/>
</dbReference>
<evidence type="ECO:0000256" key="1">
    <source>
        <dbReference type="ARBA" id="ARBA00004123"/>
    </source>
</evidence>
<evidence type="ECO:0000313" key="7">
    <source>
        <dbReference type="EMBL" id="CAB3264762.1"/>
    </source>
</evidence>
<organism evidence="7">
    <name type="scientific">Phallusia mammillata</name>
    <dbReference type="NCBI Taxonomy" id="59560"/>
    <lineage>
        <taxon>Eukaryota</taxon>
        <taxon>Metazoa</taxon>
        <taxon>Chordata</taxon>
        <taxon>Tunicata</taxon>
        <taxon>Ascidiacea</taxon>
        <taxon>Phlebobranchia</taxon>
        <taxon>Ascidiidae</taxon>
        <taxon>Phallusia</taxon>
    </lineage>
</organism>
<dbReference type="Gene3D" id="1.25.10.10">
    <property type="entry name" value="Leucine-rich Repeat Variant"/>
    <property type="match status" value="1"/>
</dbReference>
<proteinExistence type="evidence at transcript level"/>
<feature type="compositionally biased region" description="Polar residues" evidence="6">
    <location>
        <begin position="1173"/>
        <end position="1183"/>
    </location>
</feature>